<reference evidence="1" key="1">
    <citation type="submission" date="2022-11" db="EMBL/GenBank/DDBJ databases">
        <authorList>
            <person name="Petersen C."/>
        </authorList>
    </citation>
    <scope>NUCLEOTIDE SEQUENCE</scope>
    <source>
        <strain evidence="1">IBT 34128</strain>
    </source>
</reference>
<dbReference type="GeneID" id="81390785"/>
<comment type="caution">
    <text evidence="1">The sequence shown here is derived from an EMBL/GenBank/DDBJ whole genome shotgun (WGS) entry which is preliminary data.</text>
</comment>
<protein>
    <submittedName>
        <fullName evidence="1">Uncharacterized protein</fullName>
    </submittedName>
</protein>
<evidence type="ECO:0000313" key="1">
    <source>
        <dbReference type="EMBL" id="KAJ5115276.1"/>
    </source>
</evidence>
<dbReference type="RefSeq" id="XP_056516467.1">
    <property type="nucleotide sequence ID" value="XM_056651617.1"/>
</dbReference>
<organism evidence="1 2">
    <name type="scientific">Penicillium alfredii</name>
    <dbReference type="NCBI Taxonomy" id="1506179"/>
    <lineage>
        <taxon>Eukaryota</taxon>
        <taxon>Fungi</taxon>
        <taxon>Dikarya</taxon>
        <taxon>Ascomycota</taxon>
        <taxon>Pezizomycotina</taxon>
        <taxon>Eurotiomycetes</taxon>
        <taxon>Eurotiomycetidae</taxon>
        <taxon>Eurotiales</taxon>
        <taxon>Aspergillaceae</taxon>
        <taxon>Penicillium</taxon>
    </lineage>
</organism>
<proteinExistence type="predicted"/>
<name>A0A9W9KRK7_9EURO</name>
<evidence type="ECO:0000313" key="2">
    <source>
        <dbReference type="Proteomes" id="UP001141434"/>
    </source>
</evidence>
<dbReference type="AlphaFoldDB" id="A0A9W9KRK7"/>
<dbReference type="OrthoDB" id="5404599at2759"/>
<keyword evidence="2" id="KW-1185">Reference proteome</keyword>
<accession>A0A9W9KRK7</accession>
<dbReference type="EMBL" id="JAPMSZ010000001">
    <property type="protein sequence ID" value="KAJ5115276.1"/>
    <property type="molecule type" value="Genomic_DNA"/>
</dbReference>
<reference evidence="1" key="2">
    <citation type="journal article" date="2023" name="IMA Fungus">
        <title>Comparative genomic study of the Penicillium genus elucidates a diverse pangenome and 15 lateral gene transfer events.</title>
        <authorList>
            <person name="Petersen C."/>
            <person name="Sorensen T."/>
            <person name="Nielsen M.R."/>
            <person name="Sondergaard T.E."/>
            <person name="Sorensen J.L."/>
            <person name="Fitzpatrick D.A."/>
            <person name="Frisvad J.C."/>
            <person name="Nielsen K.L."/>
        </authorList>
    </citation>
    <scope>NUCLEOTIDE SEQUENCE</scope>
    <source>
        <strain evidence="1">IBT 34128</strain>
    </source>
</reference>
<sequence>MTQPGTTTFPVRVSLSSKLIQTLWSIGKSAFCKVKLSVHDTTPEATTLALCPKPTTDFDIPRVLHQTQANDRIYLFVSRVPGRTLAEAWPTLTEKWRHHYVKTIVQNCETLSNHKGPILGGVDGMGICENYLIKFQAEENYPQNLQQT</sequence>
<dbReference type="Proteomes" id="UP001141434">
    <property type="component" value="Unassembled WGS sequence"/>
</dbReference>
<gene>
    <name evidence="1" type="ORF">NUU61_001035</name>
</gene>